<gene>
    <name evidence="1" type="ORF">Solivirus2_38</name>
</gene>
<organism evidence="1">
    <name type="scientific">Solivirus sp</name>
    <dbReference type="NCBI Taxonomy" id="2487772"/>
    <lineage>
        <taxon>Viruses</taxon>
        <taxon>Pithoviruses</taxon>
    </lineage>
</organism>
<name>A0A3G5AFL4_9VIRU</name>
<evidence type="ECO:0008006" key="2">
    <source>
        <dbReference type="Google" id="ProtNLM"/>
    </source>
</evidence>
<dbReference type="InterPro" id="IPR038607">
    <property type="entry name" value="PhoD-like_sf"/>
</dbReference>
<sequence length="435" mass="50786">MVLIVGEIGTESVKVCLLEETSITFQYGELTIFVPAFVPTFVDIPLDKNSERTKFKFRSINDREPNLSVVRKGSVCNKLTTSYVVACNNRYTYKECSIWPKIAQCPVDILFHLGDNVYCDRIFWIWFYQLDNVKTENFHLYKDDIIKDFYSVYIETWTPLEGIFANCSNIMIPDDHESRSKANMIYENAKEYYSKKSVRIKKFLVDEIKTKKQQEKEKFIFECGFEACRTLYLGMRYTNLEQFDYFGIVSNIPIIMTERVTHKLFDENFLVRLERFLKESRCKIGDNILMMSGLPTVPIKQSSYEAMLYRDEEKIPNQTYDNLYDILKQYNCIYIGGDTHVGMSGQVIDRENEKMIGRIYISGPSSGFCSAYLDKSCVPTGTDKYKFTIEEFRATDPNCVYVNLKSFESVLLTEEKTIMHFVYNLASTCYAFWAT</sequence>
<proteinExistence type="predicted"/>
<reference evidence="1" key="1">
    <citation type="submission" date="2018-10" db="EMBL/GenBank/DDBJ databases">
        <title>Hidden diversity of soil giant viruses.</title>
        <authorList>
            <person name="Schulz F."/>
            <person name="Alteio L."/>
            <person name="Goudeau D."/>
            <person name="Ryan E.M."/>
            <person name="Malmstrom R.R."/>
            <person name="Blanchard J."/>
            <person name="Woyke T."/>
        </authorList>
    </citation>
    <scope>NUCLEOTIDE SEQUENCE</scope>
    <source>
        <strain evidence="1">SOV1</strain>
    </source>
</reference>
<protein>
    <recommendedName>
        <fullName evidence="2">PhoD-like phosphatase metallophosphatase domain-containing protein</fullName>
    </recommendedName>
</protein>
<dbReference type="InterPro" id="IPR029052">
    <property type="entry name" value="Metallo-depent_PP-like"/>
</dbReference>
<accession>A0A3G5AFL4</accession>
<evidence type="ECO:0000313" key="1">
    <source>
        <dbReference type="EMBL" id="AYV85967.1"/>
    </source>
</evidence>
<dbReference type="SUPFAM" id="SSF56300">
    <property type="entry name" value="Metallo-dependent phosphatases"/>
    <property type="match status" value="1"/>
</dbReference>
<dbReference type="EMBL" id="MK072490">
    <property type="protein sequence ID" value="AYV85967.1"/>
    <property type="molecule type" value="Genomic_DNA"/>
</dbReference>
<dbReference type="Gene3D" id="3.60.21.70">
    <property type="entry name" value="PhoD-like phosphatase"/>
    <property type="match status" value="1"/>
</dbReference>